<keyword evidence="7 8" id="KW-0173">Coenzyme A biosynthesis</keyword>
<comment type="subcellular location">
    <subcellularLocation>
        <location evidence="8">Cytoplasm</location>
    </subcellularLocation>
</comment>
<proteinExistence type="inferred from homology"/>
<organism evidence="10 11">
    <name type="scientific">Geosporobacter ferrireducens</name>
    <dbReference type="NCBI Taxonomy" id="1424294"/>
    <lineage>
        <taxon>Bacteria</taxon>
        <taxon>Bacillati</taxon>
        <taxon>Bacillota</taxon>
        <taxon>Clostridia</taxon>
        <taxon>Peptostreptococcales</taxon>
        <taxon>Thermotaleaceae</taxon>
        <taxon>Geosporobacter</taxon>
    </lineage>
</organism>
<dbReference type="KEGG" id="gfe:Gferi_26125"/>
<protein>
    <recommendedName>
        <fullName evidence="8 9">Dephospho-CoA kinase</fullName>
        <ecNumber evidence="8 9">2.7.1.24</ecNumber>
    </recommendedName>
    <alternativeName>
        <fullName evidence="8">Dephosphocoenzyme A kinase</fullName>
    </alternativeName>
</protein>
<dbReference type="UniPathway" id="UPA00241">
    <property type="reaction ID" value="UER00356"/>
</dbReference>
<dbReference type="PROSITE" id="PS51219">
    <property type="entry name" value="DPCK"/>
    <property type="match status" value="1"/>
</dbReference>
<dbReference type="HAMAP" id="MF_00376">
    <property type="entry name" value="Dephospho_CoA_kinase"/>
    <property type="match status" value="1"/>
</dbReference>
<dbReference type="OrthoDB" id="9812943at2"/>
<dbReference type="Pfam" id="PF01121">
    <property type="entry name" value="CoaE"/>
    <property type="match status" value="1"/>
</dbReference>
<evidence type="ECO:0000256" key="3">
    <source>
        <dbReference type="ARBA" id="ARBA00022679"/>
    </source>
</evidence>
<dbReference type="SUPFAM" id="SSF52540">
    <property type="entry name" value="P-loop containing nucleoside triphosphate hydrolases"/>
    <property type="match status" value="1"/>
</dbReference>
<dbReference type="PANTHER" id="PTHR10695:SF46">
    <property type="entry name" value="BIFUNCTIONAL COENZYME A SYNTHASE-RELATED"/>
    <property type="match status" value="1"/>
</dbReference>
<keyword evidence="5 8" id="KW-0418">Kinase</keyword>
<evidence type="ECO:0000256" key="9">
    <source>
        <dbReference type="NCBIfam" id="TIGR00152"/>
    </source>
</evidence>
<dbReference type="GO" id="GO:0005737">
    <property type="term" value="C:cytoplasm"/>
    <property type="evidence" value="ECO:0007669"/>
    <property type="project" value="UniProtKB-SubCell"/>
</dbReference>
<dbReference type="GO" id="GO:0004140">
    <property type="term" value="F:dephospho-CoA kinase activity"/>
    <property type="evidence" value="ECO:0007669"/>
    <property type="project" value="UniProtKB-UniRule"/>
</dbReference>
<dbReference type="RefSeq" id="WP_069981037.1">
    <property type="nucleotide sequence ID" value="NZ_CP017269.1"/>
</dbReference>
<evidence type="ECO:0000256" key="8">
    <source>
        <dbReference type="HAMAP-Rule" id="MF_00376"/>
    </source>
</evidence>
<keyword evidence="2 8" id="KW-0963">Cytoplasm</keyword>
<gene>
    <name evidence="8" type="primary">coaE</name>
    <name evidence="10" type="ORF">Gferi_26125</name>
</gene>
<accession>A0A1D8GPC3</accession>
<reference evidence="10 11" key="1">
    <citation type="submission" date="2016-09" db="EMBL/GenBank/DDBJ databases">
        <title>Genomic analysis reveals versatility of anaerobic energy metabolism of Geosporobacter ferrireducens IRF9 of phylum Firmicutes.</title>
        <authorList>
            <person name="Kim S.-J."/>
        </authorList>
    </citation>
    <scope>NUCLEOTIDE SEQUENCE [LARGE SCALE GENOMIC DNA]</scope>
    <source>
        <strain evidence="10 11">IRF9</strain>
    </source>
</reference>
<dbReference type="EC" id="2.7.1.24" evidence="8 9"/>
<comment type="function">
    <text evidence="8">Catalyzes the phosphorylation of the 3'-hydroxyl group of dephosphocoenzyme A to form coenzyme A.</text>
</comment>
<dbReference type="InterPro" id="IPR001977">
    <property type="entry name" value="Depp_CoAkinase"/>
</dbReference>
<evidence type="ECO:0000256" key="5">
    <source>
        <dbReference type="ARBA" id="ARBA00022777"/>
    </source>
</evidence>
<dbReference type="NCBIfam" id="TIGR00152">
    <property type="entry name" value="dephospho-CoA kinase"/>
    <property type="match status" value="1"/>
</dbReference>
<dbReference type="EMBL" id="CP017269">
    <property type="protein sequence ID" value="AOT72728.1"/>
    <property type="molecule type" value="Genomic_DNA"/>
</dbReference>
<comment type="pathway">
    <text evidence="8">Cofactor biosynthesis; coenzyme A biosynthesis; CoA from (R)-pantothenate: step 5/5.</text>
</comment>
<dbReference type="InterPro" id="IPR027417">
    <property type="entry name" value="P-loop_NTPase"/>
</dbReference>
<dbReference type="CDD" id="cd02022">
    <property type="entry name" value="DPCK"/>
    <property type="match status" value="1"/>
</dbReference>
<evidence type="ECO:0000256" key="1">
    <source>
        <dbReference type="ARBA" id="ARBA00009018"/>
    </source>
</evidence>
<sequence>MKVIGLTGGIASGKSTVSNYLKSKDIPVIDADQIAREIVNIGQPALEEICLNFGSKILNADRSLNRKALGEIVFSNDKLLKKLNEITHPRIISRIINRIELYRESKKNSIVFVDAALLIEMNMRQLVDEVWLVKVDKETQRRRLMDRDGFSFAEAENRINAQMSMEEKVNFADVVIDNNNGIDYLYTQIQKRLDGLTGNFSEG</sequence>
<keyword evidence="3 8" id="KW-0808">Transferase</keyword>
<dbReference type="STRING" id="1424294.Gferi_26125"/>
<evidence type="ECO:0000313" key="10">
    <source>
        <dbReference type="EMBL" id="AOT72728.1"/>
    </source>
</evidence>
<evidence type="ECO:0000256" key="6">
    <source>
        <dbReference type="ARBA" id="ARBA00022840"/>
    </source>
</evidence>
<keyword evidence="11" id="KW-1185">Reference proteome</keyword>
<comment type="catalytic activity">
    <reaction evidence="8">
        <text>3'-dephospho-CoA + ATP = ADP + CoA + H(+)</text>
        <dbReference type="Rhea" id="RHEA:18245"/>
        <dbReference type="ChEBI" id="CHEBI:15378"/>
        <dbReference type="ChEBI" id="CHEBI:30616"/>
        <dbReference type="ChEBI" id="CHEBI:57287"/>
        <dbReference type="ChEBI" id="CHEBI:57328"/>
        <dbReference type="ChEBI" id="CHEBI:456216"/>
        <dbReference type="EC" id="2.7.1.24"/>
    </reaction>
</comment>
<keyword evidence="4 8" id="KW-0547">Nucleotide-binding</keyword>
<evidence type="ECO:0000256" key="4">
    <source>
        <dbReference type="ARBA" id="ARBA00022741"/>
    </source>
</evidence>
<keyword evidence="6 8" id="KW-0067">ATP-binding</keyword>
<comment type="similarity">
    <text evidence="1 8">Belongs to the CoaE family.</text>
</comment>
<dbReference type="FunFam" id="3.40.50.300:FF:000991">
    <property type="entry name" value="Dephospho-CoA kinase"/>
    <property type="match status" value="1"/>
</dbReference>
<dbReference type="PANTHER" id="PTHR10695">
    <property type="entry name" value="DEPHOSPHO-COA KINASE-RELATED"/>
    <property type="match status" value="1"/>
</dbReference>
<dbReference type="GO" id="GO:0005524">
    <property type="term" value="F:ATP binding"/>
    <property type="evidence" value="ECO:0007669"/>
    <property type="project" value="UniProtKB-UniRule"/>
</dbReference>
<evidence type="ECO:0000313" key="11">
    <source>
        <dbReference type="Proteomes" id="UP000095743"/>
    </source>
</evidence>
<name>A0A1D8GPC3_9FIRM</name>
<dbReference type="Proteomes" id="UP000095743">
    <property type="component" value="Chromosome"/>
</dbReference>
<dbReference type="AlphaFoldDB" id="A0A1D8GPC3"/>
<feature type="binding site" evidence="8">
    <location>
        <begin position="11"/>
        <end position="16"/>
    </location>
    <ligand>
        <name>ATP</name>
        <dbReference type="ChEBI" id="CHEBI:30616"/>
    </ligand>
</feature>
<dbReference type="Gene3D" id="3.40.50.300">
    <property type="entry name" value="P-loop containing nucleotide triphosphate hydrolases"/>
    <property type="match status" value="1"/>
</dbReference>
<evidence type="ECO:0000256" key="7">
    <source>
        <dbReference type="ARBA" id="ARBA00022993"/>
    </source>
</evidence>
<evidence type="ECO:0000256" key="2">
    <source>
        <dbReference type="ARBA" id="ARBA00022490"/>
    </source>
</evidence>
<dbReference type="GO" id="GO:0015937">
    <property type="term" value="P:coenzyme A biosynthetic process"/>
    <property type="evidence" value="ECO:0007669"/>
    <property type="project" value="UniProtKB-UniRule"/>
</dbReference>